<dbReference type="InterPro" id="IPR036661">
    <property type="entry name" value="Luciferase-like_sf"/>
</dbReference>
<evidence type="ECO:0000313" key="6">
    <source>
        <dbReference type="Proteomes" id="UP000399805"/>
    </source>
</evidence>
<dbReference type="GO" id="GO:0016705">
    <property type="term" value="F:oxidoreductase activity, acting on paired donors, with incorporation or reduction of molecular oxygen"/>
    <property type="evidence" value="ECO:0007669"/>
    <property type="project" value="InterPro"/>
</dbReference>
<gene>
    <name evidence="5" type="ORF">AA23TX_07089</name>
</gene>
<dbReference type="GO" id="GO:0004497">
    <property type="term" value="F:monooxygenase activity"/>
    <property type="evidence" value="ECO:0007669"/>
    <property type="project" value="UniProtKB-KW"/>
</dbReference>
<evidence type="ECO:0000313" key="5">
    <source>
        <dbReference type="EMBL" id="VVJ22078.1"/>
    </source>
</evidence>
<keyword evidence="4" id="KW-0503">Monooxygenase</keyword>
<dbReference type="PANTHER" id="PTHR30011">
    <property type="entry name" value="ALKANESULFONATE MONOOXYGENASE-RELATED"/>
    <property type="match status" value="1"/>
</dbReference>
<evidence type="ECO:0000256" key="1">
    <source>
        <dbReference type="ARBA" id="ARBA00022630"/>
    </source>
</evidence>
<keyword evidence="6" id="KW-1185">Reference proteome</keyword>
<dbReference type="AlphaFoldDB" id="A0A6I8M055"/>
<evidence type="ECO:0000256" key="3">
    <source>
        <dbReference type="ARBA" id="ARBA00023002"/>
    </source>
</evidence>
<reference evidence="5 6" key="1">
    <citation type="submission" date="2019-09" db="EMBL/GenBank/DDBJ databases">
        <authorList>
            <person name="Leyn A S."/>
        </authorList>
    </citation>
    <scope>NUCLEOTIDE SEQUENCE [LARGE SCALE GENOMIC DNA]</scope>
    <source>
        <strain evidence="5">AA231_1</strain>
    </source>
</reference>
<dbReference type="PANTHER" id="PTHR30011:SF16">
    <property type="entry name" value="C2H2 FINGER DOMAIN TRANSCRIPTION FACTOR (EUROFUNG)-RELATED"/>
    <property type="match status" value="1"/>
</dbReference>
<keyword evidence="1" id="KW-0285">Flavoprotein</keyword>
<evidence type="ECO:0008006" key="7">
    <source>
        <dbReference type="Google" id="ProtNLM"/>
    </source>
</evidence>
<evidence type="ECO:0000256" key="4">
    <source>
        <dbReference type="ARBA" id="ARBA00023033"/>
    </source>
</evidence>
<organism evidence="5 6">
    <name type="scientific">Amycolatopsis camponoti</name>
    <dbReference type="NCBI Taxonomy" id="2606593"/>
    <lineage>
        <taxon>Bacteria</taxon>
        <taxon>Bacillati</taxon>
        <taxon>Actinomycetota</taxon>
        <taxon>Actinomycetes</taxon>
        <taxon>Pseudonocardiales</taxon>
        <taxon>Pseudonocardiaceae</taxon>
        <taxon>Amycolatopsis</taxon>
    </lineage>
</organism>
<dbReference type="Proteomes" id="UP000399805">
    <property type="component" value="Unassembled WGS sequence"/>
</dbReference>
<dbReference type="RefSeq" id="WP_155546889.1">
    <property type="nucleotide sequence ID" value="NZ_CABVGP010000002.1"/>
</dbReference>
<keyword evidence="2" id="KW-0288">FMN</keyword>
<keyword evidence="3" id="KW-0560">Oxidoreductase</keyword>
<dbReference type="Gene3D" id="3.20.20.30">
    <property type="entry name" value="Luciferase-like domain"/>
    <property type="match status" value="1"/>
</dbReference>
<accession>A0A6I8M055</accession>
<name>A0A6I8M055_9PSEU</name>
<evidence type="ECO:0000256" key="2">
    <source>
        <dbReference type="ARBA" id="ARBA00022643"/>
    </source>
</evidence>
<dbReference type="SUPFAM" id="SSF51679">
    <property type="entry name" value="Bacterial luciferase-like"/>
    <property type="match status" value="1"/>
</dbReference>
<proteinExistence type="predicted"/>
<dbReference type="EMBL" id="CABVGP010000002">
    <property type="protein sequence ID" value="VVJ22078.1"/>
    <property type="molecule type" value="Genomic_DNA"/>
</dbReference>
<dbReference type="InterPro" id="IPR051260">
    <property type="entry name" value="Diverse_substr_monoxygenases"/>
</dbReference>
<protein>
    <recommendedName>
        <fullName evidence="7">LLM class flavin-dependent oxidoreductase</fullName>
    </recommendedName>
</protein>
<sequence>MVTEFRLGLALDGVGWHPAAWQASAVTEPAALFGGEYWAGWGRAGAEAGIGFITLEDGLTAQTEQFGAAPADPAARVRGRLDPVVTAAVLLSASTVGEVVVTRNVTHTGPFPIATQLASLAAIGPGRVAWRPQVSANARDAVVVGGTPTPELRPEDVHVPARIARRLRDLFRDAETHVRTVRDLWTTFPAGALGSGDEFWRPDRIGTTPGPLNVPVFATPPVVTLAHHALEPYRLAAAVADRVLLTPTGDHPLPRVLAAFRTVEGLTPDATPTEAYADIAVVLGDTDEHAHARLARLDREAGAPWTTDTGIFTGSPAGLAEVLTRWRDEHGLAGVRLRPAVLPEDAGRILRDVVPLLAG</sequence>